<evidence type="ECO:0000256" key="4">
    <source>
        <dbReference type="ARBA" id="ARBA00022927"/>
    </source>
</evidence>
<evidence type="ECO:0000256" key="6">
    <source>
        <dbReference type="ARBA" id="ARBA00023132"/>
    </source>
</evidence>
<evidence type="ECO:0000313" key="8">
    <source>
        <dbReference type="EMBL" id="EHB02025.1"/>
    </source>
</evidence>
<comment type="subcellular location">
    <subcellularLocation>
        <location evidence="1">Nucleus</location>
        <location evidence="1">Nuclear pore complex</location>
    </subcellularLocation>
</comment>
<keyword evidence="7" id="KW-0539">Nucleus</keyword>
<proteinExistence type="predicted"/>
<keyword evidence="5" id="KW-0811">Translocation</keyword>
<dbReference type="EMBL" id="JH167503">
    <property type="protein sequence ID" value="EHB02025.1"/>
    <property type="molecule type" value="Genomic_DNA"/>
</dbReference>
<name>G5AYB4_HETGA</name>
<dbReference type="GO" id="GO:0005643">
    <property type="term" value="C:nuclear pore"/>
    <property type="evidence" value="ECO:0007669"/>
    <property type="project" value="UniProtKB-SubCell"/>
</dbReference>
<dbReference type="InParanoid" id="G5AYB4"/>
<dbReference type="GO" id="GO:0006406">
    <property type="term" value="P:mRNA export from nucleus"/>
    <property type="evidence" value="ECO:0007669"/>
    <property type="project" value="TreeGrafter"/>
</dbReference>
<dbReference type="GO" id="GO:0006606">
    <property type="term" value="P:protein import into nucleus"/>
    <property type="evidence" value="ECO:0007669"/>
    <property type="project" value="TreeGrafter"/>
</dbReference>
<keyword evidence="6" id="KW-0906">Nuclear pore complex</keyword>
<keyword evidence="4" id="KW-0653">Protein transport</keyword>
<keyword evidence="2" id="KW-0813">Transport</keyword>
<accession>G5AYB4</accession>
<evidence type="ECO:0000313" key="9">
    <source>
        <dbReference type="Proteomes" id="UP000006813"/>
    </source>
</evidence>
<organism evidence="8 9">
    <name type="scientific">Heterocephalus glaber</name>
    <name type="common">Naked mole rat</name>
    <dbReference type="NCBI Taxonomy" id="10181"/>
    <lineage>
        <taxon>Eukaryota</taxon>
        <taxon>Metazoa</taxon>
        <taxon>Chordata</taxon>
        <taxon>Craniata</taxon>
        <taxon>Vertebrata</taxon>
        <taxon>Euteleostomi</taxon>
        <taxon>Mammalia</taxon>
        <taxon>Eutheria</taxon>
        <taxon>Euarchontoglires</taxon>
        <taxon>Glires</taxon>
        <taxon>Rodentia</taxon>
        <taxon>Hystricomorpha</taxon>
        <taxon>Bathyergidae</taxon>
        <taxon>Heterocephalus</taxon>
    </lineage>
</organism>
<dbReference type="PANTHER" id="PTHR13257:SF0">
    <property type="entry name" value="NUCLEAR PORE COMPLEX PROTEIN NUP88"/>
    <property type="match status" value="1"/>
</dbReference>
<gene>
    <name evidence="8" type="ORF">GW7_09846</name>
</gene>
<dbReference type="PANTHER" id="PTHR13257">
    <property type="entry name" value="NUCLEOPORIN NUP84-RELATED"/>
    <property type="match status" value="1"/>
</dbReference>
<protein>
    <submittedName>
        <fullName evidence="8">Nuclear pore complex protein Nup88</fullName>
    </submittedName>
</protein>
<dbReference type="GO" id="GO:0000056">
    <property type="term" value="P:ribosomal small subunit export from nucleus"/>
    <property type="evidence" value="ECO:0007669"/>
    <property type="project" value="InterPro"/>
</dbReference>
<evidence type="ECO:0000256" key="2">
    <source>
        <dbReference type="ARBA" id="ARBA00022448"/>
    </source>
</evidence>
<evidence type="ECO:0000256" key="1">
    <source>
        <dbReference type="ARBA" id="ARBA00004567"/>
    </source>
</evidence>
<evidence type="ECO:0000256" key="7">
    <source>
        <dbReference type="ARBA" id="ARBA00023242"/>
    </source>
</evidence>
<keyword evidence="3" id="KW-0509">mRNA transport</keyword>
<dbReference type="STRING" id="10181.G5AYB4"/>
<evidence type="ECO:0000256" key="5">
    <source>
        <dbReference type="ARBA" id="ARBA00023010"/>
    </source>
</evidence>
<dbReference type="Proteomes" id="UP000006813">
    <property type="component" value="Unassembled WGS sequence"/>
</dbReference>
<dbReference type="GO" id="GO:0000055">
    <property type="term" value="P:ribosomal large subunit export from nucleus"/>
    <property type="evidence" value="ECO:0007669"/>
    <property type="project" value="InterPro"/>
</dbReference>
<reference evidence="8 9" key="1">
    <citation type="journal article" date="2011" name="Nature">
        <title>Genome sequencing reveals insights into physiology and longevity of the naked mole rat.</title>
        <authorList>
            <person name="Kim E.B."/>
            <person name="Fang X."/>
            <person name="Fushan A.A."/>
            <person name="Huang Z."/>
            <person name="Lobanov A.V."/>
            <person name="Han L."/>
            <person name="Marino S.M."/>
            <person name="Sun X."/>
            <person name="Turanov A.A."/>
            <person name="Yang P."/>
            <person name="Yim S.H."/>
            <person name="Zhao X."/>
            <person name="Kasaikina M.V."/>
            <person name="Stoletzki N."/>
            <person name="Peng C."/>
            <person name="Polak P."/>
            <person name="Xiong Z."/>
            <person name="Kiezun A."/>
            <person name="Zhu Y."/>
            <person name="Chen Y."/>
            <person name="Kryukov G.V."/>
            <person name="Zhang Q."/>
            <person name="Peshkin L."/>
            <person name="Yang L."/>
            <person name="Bronson R.T."/>
            <person name="Buffenstein R."/>
            <person name="Wang B."/>
            <person name="Han C."/>
            <person name="Li Q."/>
            <person name="Chen L."/>
            <person name="Zhao W."/>
            <person name="Sunyaev S.R."/>
            <person name="Park T.J."/>
            <person name="Zhang G."/>
            <person name="Wang J."/>
            <person name="Gladyshev V.N."/>
        </authorList>
    </citation>
    <scope>NUCLEOTIDE SEQUENCE [LARGE SCALE GENOMIC DNA]</scope>
</reference>
<evidence type="ECO:0000256" key="3">
    <source>
        <dbReference type="ARBA" id="ARBA00022816"/>
    </source>
</evidence>
<dbReference type="InterPro" id="IPR037700">
    <property type="entry name" value="NUP88/NUP82"/>
</dbReference>
<dbReference type="GO" id="GO:0017056">
    <property type="term" value="F:structural constituent of nuclear pore"/>
    <property type="evidence" value="ECO:0007669"/>
    <property type="project" value="InterPro"/>
</dbReference>
<sequence>MAAAEGPVSDNDLWQTWLPNHVVFLRLRKGLKHQRPEEAEKPASSSLASSSPPLPPQLLPRNLVFGLCGELFLWDGEGSCLLMVRIQGLSSGGEEPSLSRYQRLLCINPPLFEIYQVLLSLIQHYVALIGTKGLMVLELPKRWGRIMNLKVEK</sequence>
<dbReference type="InterPro" id="IPR019321">
    <property type="entry name" value="Nucleoporin_Nup88"/>
</dbReference>
<dbReference type="AlphaFoldDB" id="G5AYB4"/>
<dbReference type="Pfam" id="PF10168">
    <property type="entry name" value="Nup88"/>
    <property type="match status" value="1"/>
</dbReference>